<dbReference type="AlphaFoldDB" id="A0A0D2ENY8"/>
<comment type="catalytic activity">
    <reaction evidence="5">
        <text>L-tryptophan + O2 = N-formyl-L-kynurenine</text>
        <dbReference type="Rhea" id="RHEA:24536"/>
        <dbReference type="ChEBI" id="CHEBI:15379"/>
        <dbReference type="ChEBI" id="CHEBI:57912"/>
        <dbReference type="ChEBI" id="CHEBI:58629"/>
    </reaction>
</comment>
<dbReference type="HOGENOM" id="CLU_010089_0_1_1"/>
<keyword evidence="5" id="KW-0223">Dioxygenase</keyword>
<organism evidence="6 7">
    <name type="scientific">Exophiala xenobiotica</name>
    <dbReference type="NCBI Taxonomy" id="348802"/>
    <lineage>
        <taxon>Eukaryota</taxon>
        <taxon>Fungi</taxon>
        <taxon>Dikarya</taxon>
        <taxon>Ascomycota</taxon>
        <taxon>Pezizomycotina</taxon>
        <taxon>Eurotiomycetes</taxon>
        <taxon>Chaetothyriomycetidae</taxon>
        <taxon>Chaetothyriales</taxon>
        <taxon>Herpotrichiellaceae</taxon>
        <taxon>Exophiala</taxon>
    </lineage>
</organism>
<gene>
    <name evidence="6" type="ORF">PV05_05807</name>
</gene>
<comment type="similarity">
    <text evidence="1 5">Belongs to the indoleamine 2,3-dioxygenase family.</text>
</comment>
<evidence type="ECO:0000313" key="7">
    <source>
        <dbReference type="Proteomes" id="UP000054342"/>
    </source>
</evidence>
<dbReference type="GeneID" id="25327715"/>
<evidence type="ECO:0000256" key="3">
    <source>
        <dbReference type="ARBA" id="ARBA00023004"/>
    </source>
</evidence>
<dbReference type="GO" id="GO:0020037">
    <property type="term" value="F:heme binding"/>
    <property type="evidence" value="ECO:0007669"/>
    <property type="project" value="UniProtKB-UniRule"/>
</dbReference>
<dbReference type="InterPro" id="IPR000898">
    <property type="entry name" value="Indolamine_dOase"/>
</dbReference>
<dbReference type="EMBL" id="KN847319">
    <property type="protein sequence ID" value="KIW57223.1"/>
    <property type="molecule type" value="Genomic_DNA"/>
</dbReference>
<evidence type="ECO:0000256" key="4">
    <source>
        <dbReference type="PIRSR" id="PIRSR600898-1"/>
    </source>
</evidence>
<dbReference type="STRING" id="348802.A0A0D2ENY8"/>
<dbReference type="PANTHER" id="PTHR28657">
    <property type="entry name" value="INDOLEAMINE 2,3-DIOXYGENASE"/>
    <property type="match status" value="1"/>
</dbReference>
<comment type="function">
    <text evidence="5">Produces N-formyl-kynurenine through the oxidation of tryptophan.</text>
</comment>
<accession>A0A0D2ENY8</accession>
<keyword evidence="4 5" id="KW-0349">Heme</keyword>
<name>A0A0D2ENY8_9EURO</name>
<dbReference type="Proteomes" id="UP000054342">
    <property type="component" value="Unassembled WGS sequence"/>
</dbReference>
<evidence type="ECO:0000256" key="5">
    <source>
        <dbReference type="RuleBase" id="RU369119"/>
    </source>
</evidence>
<sequence length="402" mass="44582">MLSRPQIPDALDYDLDPQTGFVLSQAVDLPEYYRPWCQLCSDLPQLLQTRTLRARVDSLETLSPEHLVGPAYWKRAYLVLGYLTQAYIWQDKTNPSPIIPASIGDPFIKICNHLGTAPVLSYAGSSLSNWMPLSDNNGHPDPAEILTDFSRIKSYVTFTGTRDEDAFNMVPSMVEATGGKLITLLLDIIRVERTGHAPDLLPVLQICSSTFKRMAEILSILHQNCNPDFFYHQIRPMLAGSAGAQDKGLPDGVTIYCSDGSVVVVRCVGASAGQSSLFQFYDHVLGVEHGSKMLVTMRPYMPRLHREFLGAVEALPSLRDIVDCHYPDDGEVLAAFQLALDALRHFRTKHIAIVSRYIVQPAAAEAKRMLADGLQPVLEEKGTAGSKPVPFLKQYRDETVPI</sequence>
<dbReference type="OrthoDB" id="540174at2759"/>
<dbReference type="GO" id="GO:0034354">
    <property type="term" value="P:'de novo' NAD+ biosynthetic process from L-tryptophan"/>
    <property type="evidence" value="ECO:0007669"/>
    <property type="project" value="TreeGrafter"/>
</dbReference>
<dbReference type="Gene3D" id="1.20.58.480">
    <property type="match status" value="1"/>
</dbReference>
<dbReference type="PANTHER" id="PTHR28657:SF5">
    <property type="entry name" value="INDOLEAMINE 2,3-DIOXYGENASE"/>
    <property type="match status" value="1"/>
</dbReference>
<evidence type="ECO:0000256" key="2">
    <source>
        <dbReference type="ARBA" id="ARBA00022723"/>
    </source>
</evidence>
<dbReference type="GO" id="GO:0005737">
    <property type="term" value="C:cytoplasm"/>
    <property type="evidence" value="ECO:0007669"/>
    <property type="project" value="TreeGrafter"/>
</dbReference>
<evidence type="ECO:0000256" key="1">
    <source>
        <dbReference type="ARBA" id="ARBA00007119"/>
    </source>
</evidence>
<dbReference type="SUPFAM" id="SSF140959">
    <property type="entry name" value="Indolic compounds 2,3-dioxygenase-like"/>
    <property type="match status" value="1"/>
</dbReference>
<evidence type="ECO:0000313" key="6">
    <source>
        <dbReference type="EMBL" id="KIW57223.1"/>
    </source>
</evidence>
<dbReference type="Pfam" id="PF01231">
    <property type="entry name" value="IDO"/>
    <property type="match status" value="1"/>
</dbReference>
<protein>
    <recommendedName>
        <fullName evidence="5">Indoleamine 2,3-dioxygenase</fullName>
        <ecNumber evidence="5">1.13.11.52</ecNumber>
    </recommendedName>
</protein>
<feature type="binding site" description="proximal binding residue" evidence="4">
    <location>
        <position position="350"/>
    </location>
    <ligand>
        <name>heme b</name>
        <dbReference type="ChEBI" id="CHEBI:60344"/>
    </ligand>
    <ligandPart>
        <name>Fe</name>
        <dbReference type="ChEBI" id="CHEBI:18248"/>
    </ligandPart>
</feature>
<dbReference type="EC" id="1.13.11.52" evidence="5"/>
<dbReference type="InterPro" id="IPR037217">
    <property type="entry name" value="Trp/Indoleamine_2_3_dOase-like"/>
</dbReference>
<dbReference type="GO" id="GO:0019441">
    <property type="term" value="P:L-tryptophan catabolic process to kynurenine"/>
    <property type="evidence" value="ECO:0007669"/>
    <property type="project" value="UniProtKB-UniRule"/>
</dbReference>
<reference evidence="6 7" key="1">
    <citation type="submission" date="2015-01" db="EMBL/GenBank/DDBJ databases">
        <title>The Genome Sequence of Exophiala xenobiotica CBS118157.</title>
        <authorList>
            <consortium name="The Broad Institute Genomics Platform"/>
            <person name="Cuomo C."/>
            <person name="de Hoog S."/>
            <person name="Gorbushina A."/>
            <person name="Stielow B."/>
            <person name="Teixiera M."/>
            <person name="Abouelleil A."/>
            <person name="Chapman S.B."/>
            <person name="Priest M."/>
            <person name="Young S.K."/>
            <person name="Wortman J."/>
            <person name="Nusbaum C."/>
            <person name="Birren B."/>
        </authorList>
    </citation>
    <scope>NUCLEOTIDE SEQUENCE [LARGE SCALE GENOMIC DNA]</scope>
    <source>
        <strain evidence="6 7">CBS 118157</strain>
    </source>
</reference>
<proteinExistence type="inferred from homology"/>
<keyword evidence="5" id="KW-0560">Oxidoreductase</keyword>
<keyword evidence="3 4" id="KW-0408">Iron</keyword>
<dbReference type="GO" id="GO:0046872">
    <property type="term" value="F:metal ion binding"/>
    <property type="evidence" value="ECO:0007669"/>
    <property type="project" value="UniProtKB-UniRule"/>
</dbReference>
<keyword evidence="7" id="KW-1185">Reference proteome</keyword>
<keyword evidence="2 4" id="KW-0479">Metal-binding</keyword>
<dbReference type="RefSeq" id="XP_013317807.1">
    <property type="nucleotide sequence ID" value="XM_013462353.1"/>
</dbReference>
<dbReference type="GO" id="GO:0033754">
    <property type="term" value="F:indoleamine 2,3-dioxygenase activity"/>
    <property type="evidence" value="ECO:0007669"/>
    <property type="project" value="UniProtKB-EC"/>
</dbReference>